<feature type="domain" description="SpaA-like prealbumin fold" evidence="6">
    <location>
        <begin position="1662"/>
        <end position="1733"/>
    </location>
</feature>
<dbReference type="SUPFAM" id="SSF49401">
    <property type="entry name" value="Bacterial adhesins"/>
    <property type="match status" value="3"/>
</dbReference>
<dbReference type="Proteomes" id="UP001202402">
    <property type="component" value="Unassembled WGS sequence"/>
</dbReference>
<comment type="similarity">
    <text evidence="1">Belongs to the serine-aspartate repeat-containing protein (SDr) family.</text>
</comment>
<accession>A0ABS9R5Q2</accession>
<feature type="domain" description="SpaA-like prealbumin fold" evidence="6">
    <location>
        <begin position="3350"/>
        <end position="3447"/>
    </location>
</feature>
<evidence type="ECO:0000313" key="8">
    <source>
        <dbReference type="Proteomes" id="UP001202402"/>
    </source>
</evidence>
<keyword evidence="8" id="KW-1185">Reference proteome</keyword>
<feature type="domain" description="SpaA-like prealbumin fold" evidence="6">
    <location>
        <begin position="3793"/>
        <end position="3875"/>
    </location>
</feature>
<feature type="compositionally biased region" description="Basic and acidic residues" evidence="4">
    <location>
        <begin position="61"/>
        <end position="72"/>
    </location>
</feature>
<comment type="caution">
    <text evidence="7">The sequence shown here is derived from an EMBL/GenBank/DDBJ whole genome shotgun (WGS) entry which is preliminary data.</text>
</comment>
<keyword evidence="3" id="KW-0732">Signal</keyword>
<dbReference type="SUPFAM" id="SSF49478">
    <property type="entry name" value="Cna protein B-type domain"/>
    <property type="match status" value="3"/>
</dbReference>
<feature type="domain" description="SpaA-like prealbumin fold" evidence="6">
    <location>
        <begin position="1511"/>
        <end position="1615"/>
    </location>
</feature>
<dbReference type="InterPro" id="IPR011050">
    <property type="entry name" value="Pectin_lyase_fold/virulence"/>
</dbReference>
<name>A0ABS9R5Q2_9FIRM</name>
<feature type="domain" description="SpaA-like prealbumin fold" evidence="6">
    <location>
        <begin position="1796"/>
        <end position="1858"/>
    </location>
</feature>
<dbReference type="Pfam" id="PF05737">
    <property type="entry name" value="Collagen_bind"/>
    <property type="match status" value="1"/>
</dbReference>
<feature type="compositionally biased region" description="Basic and acidic residues" evidence="4">
    <location>
        <begin position="252"/>
        <end position="317"/>
    </location>
</feature>
<proteinExistence type="inferred from homology"/>
<sequence>MKKSKRRRSMIYHKVWKSFACFFIIMLMVLSMMPNNMLFAEPNSDIEHTTETTDEPQEVQQEEKEPEKELRGAQDLSKQTELLNWQIDSILVKGNEEKPAMIKSKDDTLDLSKTDAETIKELQLLFTLQISEVTDEHYLQKGDTLSITLPKEFVIDEVKEPVAIFTYDQKVYEENGLREEDKKIQIGEYTLDKEHILHITFTQAITKEDMSEVFAILPITFSLPKDQKDLTTITFPLQEENKNLSILLPVQKTEEVKKEEPKEEQPKEEPKTEPTKDEPVSDDKTEANTQPKEETVEKTDKEKPTENVKDEVKKDGNLKPNTTIKQALISTVRIFPSNVQDKILQTLASSSPYKQTFVTDLPDGFESVKISVINKNGGYTITSKDKTVKFSISASLNDDFLYETFEQVLGFPGAPVLSDDYDAYEKAVSDFLNTPEVIAKIAKLEYTFDLGDNFVRKDVDSEEKPNELKNQDGIKIGGYWIEDGVVHIKFDYEMYKSQGVFATANVEAELNSDVELTDKPKDVEFENEKLVLKEIGSSDGEDGSSSVPKYSIEKDAPLSVIEPKIEYTIDLKANDSKETLVGKQLVDNIPSGLKVKELICKTDNQPRDFNLVKDQQGNVIEPQQLTYKIPAEDILENSTTASYKVVLELNENTYQSLINNGSLDQTFMNKASLMDEDMKNDLATSEEVSTKMKVYFLKKDGQQQDVNGTRFNWTITANTKLPTFKEGYLVDTFVFSDHKLLSGTSITIGNDSYPIDDLEKIENVKIPFGELSVEKIRKDICENVRRYKPFYYIYDNGNNNDYEDDEQKEKQFVLIIPFDKYHGGDDSKEIKVRYNTELNLHGNSMSDFLEKYPNVIGNKNIGNIVNLLWENTDGIGPNPVPWDDVTFSKDVNTNIDVMQKKGISYDPLTQNVVWHLEVNKMGAEVKALNGTDVTIDDMFPKGAYDLSTFEISYTEYERATSTKIDEKKLVLNSDYTFTDADTSTKKLTIKMPELSDNQYRVYRIQAVLKDPNVLSVQGKGIGIVNKAKINATVNGKNVNTITEAEIKIDNTLIIKDAVGGYDYKNHLFKWKVTVNPNKLDIKDALVTDTLEKNTSFDKLESVKIVDRNGNETTESLSPDVGTDVVKFDLNDISGKTYILTFTTQLDNTDVLNTIYKKDSSEDKAELNKDKIFENNVVLTGKIIGSEDVAPVEITNASDAANVPVKPNRMDKGGIYNPDDGSIAWTIYINKGHANLKGLKFVENLKLDDKPLIHELDQDSVKIHQIQMNPDGSINTENKTDVTDQLKNSITIEGYESFSIDFGDQDNKNTYMLTFTTYLNEAATGAEIANEVYLDDGKGNQVDNSNTSDGGYDGSYDFKDMAQNSPRPKVAIRKVSSNSTNIPNNANLLLNDAKFQISAYEITNRSDSTWKINSTPISKYTKLNLSTKGMAYFLNIMNKDNIVYKLEETEAPLGYIKNAEPVYFYFMDIATHSDDELNKEFYIDNRKVINIRYGKAGDKIEPVHEIVVENTPLDTAKFSFTKQIPDTLKKDGTVANYKSAGEGYSFLLHGTGDLNGKIKDRIFHTDNNGQVTIDALDPGTYELTEIKSNTYYNVGGKFNLTVSIDNNSKYNFELQNGTNANGLTYDQTNNILKNDYVRGNLIFKKFVQYQDGEEADHNIVKGNQEPLADVEFTLTADTSTTTNAGYANTATSGDDGTVTFANIPVGEYTLKEIKKDGYDENSNEYKVTVKEVEDKNNKLYDDNGTAYNGKKAEISINPLLDTANNNNSTLYNTPEKGTVTLTKVMNNNDTGLTGIDDKTLEGVEFGLYRKINGIVASEPVYNATSDSLGKVEFVNVEYGDYVCKEITDLPDFEKYTSEISMNRGEVTYDASIHTFSLNLGNVQNQLYKTNVKFHKQDQDNNSLSNVKFKLYRRSSEAITNTSTLTELRVSDDIRSYYPYLNNEVSSDDNGDFTLSNIPVGDYLLIENSGVSDLQDDHNKVAIHINITKTSVDVKFTDTFKETLTNDHYASVDESQWSSINSTNKTYNIVNQRKFAQIQINKIYGELDGNSYTKKDYSQPLAGAKFLISTRNENKTTPLIYATTNSNGNFDYKDGRLIGKDENGEQINKRLYYGSYTIKEISTVNGYEVVQDEVDFDLNDDSDTASHGGTAWLVNEGKNQSEITVSNSNDQTFIDPIIRSKVSLTKLGNSGQPLTDAEFTVKDGNTEVAYLTYKDGNYVLTNSNGNQTLDEKKGNIPYLYKDGDVYKLLSGTYQVEESKTPAGYRKGSFQLNISDTDGTVTLSNPQNCDIDETTNEVTDLPIILHIEKQDLSKNELTGAEFSIKGEFVDGEGTKTLSDAIKLQLKPNVEYTIIETQAPNGYIMSDKQPIIKFDETGKVSIENNADNTIALKDNTVIFKNAPIQIDLLKKEKDTNKVLANAEFTLKGTFANTTESEITGLKTDDEGNLSLYSSNWNLIGGNKYTLTETKAPDGYILAPDITFTVKKDGTITDISNSSTTTDDKKVIVENTPITASLKKIDATNKQPIEATFNLYDVTAKTNKEFTTVNGLYDFKYLVQGHTYQITEVVTPVGYEVPKDPVKEFTVQTDGTLKVGDSTIENNLIVIENIRKTGKMELIKVDSDKKTVLEDAEFTLTGPNKYSKILTTNKDGKISVDNLSWGEYTLVETKAPNGYKLDAKEHKFTIDSKTLSVSSIDGEVLTNQKNSVIIQKTDMNSNKLSGATFSIKDVTEDFDADEHNKLIESVLNDQDSQVITLEGVLIGGHTYELSETKAPDGYQRVVDTVRFKMNEYGAIKNVGTWDEQHFVLKANMITVKDNPITATLVKKDDKNNLQSGVEFTIKPAEDSKFLKTPEQQPLITNDNGEIVLDGYLLQGNTYIVHEEKALNGYSYEEDRTLTVNEDGIVSWSVNGKEMDNVFTDHALKFDIVKVDDAGNKIKDKLFKLTDSDGNEWAVISNAEGVLIDRNSRQPLAKELAAGKSYTLEESKMENSPYINLHSAITFDITRQGTLDNVEYHKSDNVALSKDSLHLQITNVQTTANFKKVNAKGEVVVGAKLAIYADTNGEAGNEEPYSWTTDKDIHTIKMLPQGTYWLKEVETPYGYITANPIQFTMDGKGELSINNKEGSVENQTIIMTDELVKGHVKIEKQSDQGVALSDVVFDLYHADGKLIAQNLTTDKDGNWYSEGSKELSAGLEAGKYYIQETKTQDGYQLPENNKTFFTIAGKDTAGIITQPDVISVEVKNQPYQRTLHIVKKDIEDDAVIPNTMFTLQRIKDGNGKEVTEDVMTKVTGEDGTLSFTMNQKGTYRLSETTPANGYVLGKTPYVKEFVLDDTSAASITLEEGNTIYNERATGVMQLVKTDDLSKEALNGAVFTLYQGDKKLGDFTTGNSYAKDASGNWNAESGEEGNLKISGLSWGDYVIKETKAADGYQLENNEASFTIGKSGTDMILEVSDIAITNLRTKFTFKKLATYVESCSDETLGTGALPGNSTKILQGAEFSAYDETGKLFASAISDEFGNVTFEKMLANHTYTIKETKVPTGYIDHKSVYQVHIDENGQCGELIDTSANKAVKEVINDLQRTDIVLKKVSETNPDNMIPNSVYGLYRMPKTRFFRSRNVDAEPQLIATAKTDQNGILRFEGVLMNQDYMIKELIAPDGSQRSEHPITITFAMKNGEVVLTNFDDGKGTAKLDEEGNIVWYEPDVIVSFDKVDEKGNPLANATLELLDKDGNVVDTWTTDKEAHVAINLLKAGEQYTLKETKAPAGYTLANDISFIVEEKDLGPNEQFVQKVTMQNTLTNLIVEKHDKDSGNVLEGAQFVIYDTHTMEVMKDYAGNELKWTSKGMDQFVGVPAGDYILKETMAPDGYQLAKDLAFTLTENGVLLVDGKVVDKLVVVDERKVDEVITPTPPVDTGDQTQVNMYLAMLSVSVMALGVLIRKLWTLNRKA</sequence>
<dbReference type="PANTHER" id="PTHR36108">
    <property type="entry name" value="COLOSSIN-B-RELATED"/>
    <property type="match status" value="1"/>
</dbReference>
<feature type="domain" description="SpaA-like prealbumin fold" evidence="6">
    <location>
        <begin position="2051"/>
        <end position="2142"/>
    </location>
</feature>
<evidence type="ECO:0000256" key="3">
    <source>
        <dbReference type="ARBA" id="ARBA00022729"/>
    </source>
</evidence>
<feature type="region of interest" description="Disordered" evidence="4">
    <location>
        <begin position="246"/>
        <end position="317"/>
    </location>
</feature>
<feature type="domain" description="SpaA-like prealbumin fold" evidence="6">
    <location>
        <begin position="3485"/>
        <end position="3552"/>
    </location>
</feature>
<gene>
    <name evidence="7" type="ORF">LQE99_07490</name>
</gene>
<dbReference type="RefSeq" id="WP_117455538.1">
    <property type="nucleotide sequence ID" value="NZ_JAKVPQ010000004.1"/>
</dbReference>
<feature type="domain" description="SpaA-like prealbumin fold" evidence="6">
    <location>
        <begin position="3700"/>
        <end position="3774"/>
    </location>
</feature>
<feature type="domain" description="SpaA-like prealbumin fold" evidence="6">
    <location>
        <begin position="3136"/>
        <end position="3218"/>
    </location>
</feature>
<organism evidence="7 8">
    <name type="scientific">Amedibacillus hominis</name>
    <dbReference type="NCBI Taxonomy" id="2897776"/>
    <lineage>
        <taxon>Bacteria</taxon>
        <taxon>Bacillati</taxon>
        <taxon>Bacillota</taxon>
        <taxon>Erysipelotrichia</taxon>
        <taxon>Erysipelotrichales</taxon>
        <taxon>Erysipelotrichaceae</taxon>
        <taxon>Amedibacillus</taxon>
    </lineage>
</organism>
<dbReference type="InterPro" id="IPR013783">
    <property type="entry name" value="Ig-like_fold"/>
</dbReference>
<feature type="domain" description="SpaA-like prealbumin fold" evidence="6">
    <location>
        <begin position="2302"/>
        <end position="2381"/>
    </location>
</feature>
<dbReference type="InterPro" id="IPR008966">
    <property type="entry name" value="Adhesion_dom_sf"/>
</dbReference>
<evidence type="ECO:0000256" key="1">
    <source>
        <dbReference type="ARBA" id="ARBA00007257"/>
    </source>
</evidence>
<evidence type="ECO:0000259" key="6">
    <source>
        <dbReference type="Pfam" id="PF17802"/>
    </source>
</evidence>
<dbReference type="InterPro" id="IPR008456">
    <property type="entry name" value="Collagen-bd_dom"/>
</dbReference>
<feature type="domain" description="SpaA-like prealbumin fold" evidence="6">
    <location>
        <begin position="2609"/>
        <end position="2688"/>
    </location>
</feature>
<feature type="region of interest" description="Disordered" evidence="4">
    <location>
        <begin position="48"/>
        <end position="74"/>
    </location>
</feature>
<dbReference type="SUPFAM" id="SSF51126">
    <property type="entry name" value="Pectin lyase-like"/>
    <property type="match status" value="1"/>
</dbReference>
<feature type="domain" description="SpaA-like prealbumin fold" evidence="6">
    <location>
        <begin position="2818"/>
        <end position="2904"/>
    </location>
</feature>
<dbReference type="Gene3D" id="2.60.40.10">
    <property type="entry name" value="Immunoglobulins"/>
    <property type="match status" value="22"/>
</dbReference>
<evidence type="ECO:0000256" key="2">
    <source>
        <dbReference type="ARBA" id="ARBA00022525"/>
    </source>
</evidence>
<feature type="domain" description="SpaA-like prealbumin fold" evidence="6">
    <location>
        <begin position="3244"/>
        <end position="3336"/>
    </location>
</feature>
<dbReference type="Gene3D" id="2.60.40.740">
    <property type="match status" value="2"/>
</dbReference>
<feature type="domain" description="SpaA-like prealbumin fold" evidence="6">
    <location>
        <begin position="3578"/>
        <end position="3674"/>
    </location>
</feature>
<evidence type="ECO:0000256" key="4">
    <source>
        <dbReference type="SAM" id="MobiDB-lite"/>
    </source>
</evidence>
<feature type="domain" description="SpaA-like prealbumin fold" evidence="6">
    <location>
        <begin position="3034"/>
        <end position="3118"/>
    </location>
</feature>
<dbReference type="InterPro" id="IPR041033">
    <property type="entry name" value="SpaA_PFL_dom_1"/>
</dbReference>
<feature type="domain" description="SpaA-like prealbumin fold" evidence="6">
    <location>
        <begin position="2702"/>
        <end position="2790"/>
    </location>
</feature>
<evidence type="ECO:0000259" key="5">
    <source>
        <dbReference type="Pfam" id="PF05737"/>
    </source>
</evidence>
<evidence type="ECO:0000313" key="7">
    <source>
        <dbReference type="EMBL" id="MCH4284972.1"/>
    </source>
</evidence>
<feature type="domain" description="SpaA-like prealbumin fold" evidence="6">
    <location>
        <begin position="2179"/>
        <end position="2281"/>
    </location>
</feature>
<protein>
    <recommendedName>
        <fullName evidence="9">LPXTG cell wall anchor domain-containing protein</fullName>
    </recommendedName>
</protein>
<feature type="domain" description="SpaA-like prealbumin fold" evidence="6">
    <location>
        <begin position="1889"/>
        <end position="1996"/>
    </location>
</feature>
<dbReference type="PANTHER" id="PTHR36108:SF13">
    <property type="entry name" value="COLOSSIN-B-RELATED"/>
    <property type="match status" value="1"/>
</dbReference>
<feature type="domain" description="SpaA-like prealbumin fold" evidence="6">
    <location>
        <begin position="2402"/>
        <end position="2489"/>
    </location>
</feature>
<feature type="domain" description="Collagen binding" evidence="5">
    <location>
        <begin position="1208"/>
        <end position="1337"/>
    </location>
</feature>
<feature type="domain" description="SpaA-like prealbumin fold" evidence="6">
    <location>
        <begin position="2512"/>
        <end position="2590"/>
    </location>
</feature>
<keyword evidence="2" id="KW-0964">Secreted</keyword>
<dbReference type="Pfam" id="PF17802">
    <property type="entry name" value="SpaA"/>
    <property type="match status" value="20"/>
</dbReference>
<dbReference type="EMBL" id="JAKVPQ010000004">
    <property type="protein sequence ID" value="MCH4284972.1"/>
    <property type="molecule type" value="Genomic_DNA"/>
</dbReference>
<reference evidence="7 8" key="1">
    <citation type="submission" date="2022-02" db="EMBL/GenBank/DDBJ databases">
        <title>Genome of Erysipelotrichaceae sp. nov. NSJ-176 isolated from human feces.</title>
        <authorList>
            <person name="Abdugheni R."/>
        </authorList>
    </citation>
    <scope>NUCLEOTIDE SEQUENCE [LARGE SCALE GENOMIC DNA]</scope>
    <source>
        <strain evidence="7 8">NSJ-176</strain>
    </source>
</reference>
<evidence type="ECO:0008006" key="9">
    <source>
        <dbReference type="Google" id="ProtNLM"/>
    </source>
</evidence>